<sequence>MIFDPQSFLTSLGPWVLVGLGVMVFIESGLLFPFLPGDSLLFTAGLLASSAVIGVPVWSVVVVAFVAAVLGDQAGYWLGHRFGRRLFKPEARILKTRYLEEAEGFFAKYGGAALILGRFVPVVRTYVPLAAGASKYHYRKFLLWNMTGAAAWTVVVSILGVVLGQIGFVRTHIDVLAILVVIVSLLPIVISGLVRWRKSRRAAVAPEAAAEPQPLESH</sequence>
<reference evidence="10" key="1">
    <citation type="journal article" date="2019" name="Int. J. Syst. Evol. Microbiol.">
        <title>The Global Catalogue of Microorganisms (GCM) 10K type strain sequencing project: providing services to taxonomists for standard genome sequencing and annotation.</title>
        <authorList>
            <consortium name="The Broad Institute Genomics Platform"/>
            <consortium name="The Broad Institute Genome Sequencing Center for Infectious Disease"/>
            <person name="Wu L."/>
            <person name="Ma J."/>
        </authorList>
    </citation>
    <scope>NUCLEOTIDE SEQUENCE [LARGE SCALE GENOMIC DNA]</scope>
    <source>
        <strain evidence="10">JCM 18956</strain>
    </source>
</reference>
<accession>A0ABP8W5D1</accession>
<evidence type="ECO:0000256" key="2">
    <source>
        <dbReference type="ARBA" id="ARBA00010792"/>
    </source>
</evidence>
<proteinExistence type="inferred from homology"/>
<feature type="transmembrane region" description="Helical" evidence="7">
    <location>
        <begin position="175"/>
        <end position="194"/>
    </location>
</feature>
<evidence type="ECO:0000256" key="7">
    <source>
        <dbReference type="RuleBase" id="RU367016"/>
    </source>
</evidence>
<feature type="transmembrane region" description="Helical" evidence="7">
    <location>
        <begin position="55"/>
        <end position="78"/>
    </location>
</feature>
<gene>
    <name evidence="9" type="ORF">GCM10025780_27560</name>
</gene>
<feature type="transmembrane region" description="Helical" evidence="7">
    <location>
        <begin position="12"/>
        <end position="35"/>
    </location>
</feature>
<evidence type="ECO:0000256" key="5">
    <source>
        <dbReference type="ARBA" id="ARBA00022989"/>
    </source>
</evidence>
<dbReference type="Proteomes" id="UP001501295">
    <property type="component" value="Unassembled WGS sequence"/>
</dbReference>
<keyword evidence="4 7" id="KW-0812">Transmembrane</keyword>
<evidence type="ECO:0000256" key="6">
    <source>
        <dbReference type="ARBA" id="ARBA00023136"/>
    </source>
</evidence>
<evidence type="ECO:0000256" key="1">
    <source>
        <dbReference type="ARBA" id="ARBA00004651"/>
    </source>
</evidence>
<dbReference type="PANTHER" id="PTHR30353">
    <property type="entry name" value="INNER MEMBRANE PROTEIN DEDA-RELATED"/>
    <property type="match status" value="1"/>
</dbReference>
<comment type="caution">
    <text evidence="9">The sequence shown here is derived from an EMBL/GenBank/DDBJ whole genome shotgun (WGS) entry which is preliminary data.</text>
</comment>
<feature type="transmembrane region" description="Helical" evidence="7">
    <location>
        <begin position="141"/>
        <end position="163"/>
    </location>
</feature>
<keyword evidence="6 7" id="KW-0472">Membrane</keyword>
<dbReference type="InterPro" id="IPR032816">
    <property type="entry name" value="VTT_dom"/>
</dbReference>
<dbReference type="InterPro" id="IPR032818">
    <property type="entry name" value="DedA-like"/>
</dbReference>
<feature type="domain" description="VTT" evidence="8">
    <location>
        <begin position="35"/>
        <end position="160"/>
    </location>
</feature>
<dbReference type="RefSeq" id="WP_345376484.1">
    <property type="nucleotide sequence ID" value="NZ_BAABLM010000005.1"/>
</dbReference>
<dbReference type="EMBL" id="BAABLM010000005">
    <property type="protein sequence ID" value="GAA4680763.1"/>
    <property type="molecule type" value="Genomic_DNA"/>
</dbReference>
<keyword evidence="3 7" id="KW-1003">Cell membrane</keyword>
<evidence type="ECO:0000313" key="9">
    <source>
        <dbReference type="EMBL" id="GAA4680763.1"/>
    </source>
</evidence>
<evidence type="ECO:0000313" key="10">
    <source>
        <dbReference type="Proteomes" id="UP001501295"/>
    </source>
</evidence>
<evidence type="ECO:0000259" key="8">
    <source>
        <dbReference type="Pfam" id="PF09335"/>
    </source>
</evidence>
<protein>
    <submittedName>
        <fullName evidence="9">DedA family protein</fullName>
    </submittedName>
</protein>
<name>A0ABP8W5D1_9MICO</name>
<dbReference type="PANTHER" id="PTHR30353:SF0">
    <property type="entry name" value="TRANSMEMBRANE PROTEIN"/>
    <property type="match status" value="1"/>
</dbReference>
<dbReference type="Pfam" id="PF09335">
    <property type="entry name" value="VTT_dom"/>
    <property type="match status" value="1"/>
</dbReference>
<keyword evidence="10" id="KW-1185">Reference proteome</keyword>
<evidence type="ECO:0000256" key="3">
    <source>
        <dbReference type="ARBA" id="ARBA00022475"/>
    </source>
</evidence>
<comment type="similarity">
    <text evidence="2 7">Belongs to the DedA family.</text>
</comment>
<organism evidence="9 10">
    <name type="scientific">Frondihabitans cladoniiphilus</name>
    <dbReference type="NCBI Taxonomy" id="715785"/>
    <lineage>
        <taxon>Bacteria</taxon>
        <taxon>Bacillati</taxon>
        <taxon>Actinomycetota</taxon>
        <taxon>Actinomycetes</taxon>
        <taxon>Micrococcales</taxon>
        <taxon>Microbacteriaceae</taxon>
        <taxon>Frondihabitans</taxon>
    </lineage>
</organism>
<comment type="subcellular location">
    <subcellularLocation>
        <location evidence="1 7">Cell membrane</location>
        <topology evidence="1 7">Multi-pass membrane protein</topology>
    </subcellularLocation>
</comment>
<evidence type="ECO:0000256" key="4">
    <source>
        <dbReference type="ARBA" id="ARBA00022692"/>
    </source>
</evidence>
<keyword evidence="5 7" id="KW-1133">Transmembrane helix</keyword>